<dbReference type="Gene3D" id="3.40.50.1000">
    <property type="entry name" value="HAD superfamily/HAD-like"/>
    <property type="match status" value="1"/>
</dbReference>
<dbReference type="RefSeq" id="WP_036753020.1">
    <property type="nucleotide sequence ID" value="NZ_JAGSGC010000010.1"/>
</dbReference>
<evidence type="ECO:0000313" key="1">
    <source>
        <dbReference type="EMBL" id="KDM91346.1"/>
    </source>
</evidence>
<dbReference type="InterPro" id="IPR036412">
    <property type="entry name" value="HAD-like_sf"/>
</dbReference>
<dbReference type="Proteomes" id="UP000027192">
    <property type="component" value="Unassembled WGS sequence"/>
</dbReference>
<protein>
    <recommendedName>
        <fullName evidence="3">Hydrolase, haloacid dehalogenase-like family protein</fullName>
    </recommendedName>
</protein>
<reference evidence="1 2" key="1">
    <citation type="submission" date="2014-04" db="EMBL/GenBank/DDBJ databases">
        <title>Draft genome sequence of Photobacterium halotolerans S2753: a solonamide, ngercheumicin and holomycin producer.</title>
        <authorList>
            <person name="Machado H.R."/>
            <person name="Gram L."/>
        </authorList>
    </citation>
    <scope>NUCLEOTIDE SEQUENCE [LARGE SCALE GENOMIC DNA]</scope>
    <source>
        <strain evidence="1 2">S2753</strain>
    </source>
</reference>
<dbReference type="Pfam" id="PF13419">
    <property type="entry name" value="HAD_2"/>
    <property type="match status" value="1"/>
</dbReference>
<organism evidence="1 2">
    <name type="scientific">Photobacterium galatheae</name>
    <dbReference type="NCBI Taxonomy" id="1654360"/>
    <lineage>
        <taxon>Bacteria</taxon>
        <taxon>Pseudomonadati</taxon>
        <taxon>Pseudomonadota</taxon>
        <taxon>Gammaproteobacteria</taxon>
        <taxon>Vibrionales</taxon>
        <taxon>Vibrionaceae</taxon>
        <taxon>Photobacterium</taxon>
    </lineage>
</organism>
<dbReference type="InterPro" id="IPR041492">
    <property type="entry name" value="HAD_2"/>
</dbReference>
<evidence type="ECO:0008006" key="3">
    <source>
        <dbReference type="Google" id="ProtNLM"/>
    </source>
</evidence>
<gene>
    <name evidence="1" type="ORF">EA58_12330</name>
</gene>
<evidence type="ECO:0000313" key="2">
    <source>
        <dbReference type="Proteomes" id="UP000027192"/>
    </source>
</evidence>
<proteinExistence type="predicted"/>
<dbReference type="EMBL" id="JMIB01000023">
    <property type="protein sequence ID" value="KDM91346.1"/>
    <property type="molecule type" value="Genomic_DNA"/>
</dbReference>
<dbReference type="Gene3D" id="1.10.150.240">
    <property type="entry name" value="Putative phosphatase, domain 2"/>
    <property type="match status" value="1"/>
</dbReference>
<keyword evidence="2" id="KW-1185">Reference proteome</keyword>
<name>A0A066RQF6_9GAMM</name>
<comment type="caution">
    <text evidence="1">The sequence shown here is derived from an EMBL/GenBank/DDBJ whole genome shotgun (WGS) entry which is preliminary data.</text>
</comment>
<dbReference type="AlphaFoldDB" id="A0A066RQF6"/>
<dbReference type="STRING" id="1654360.EA58_12330"/>
<dbReference type="InterPro" id="IPR023198">
    <property type="entry name" value="PGP-like_dom2"/>
</dbReference>
<dbReference type="InterPro" id="IPR023214">
    <property type="entry name" value="HAD_sf"/>
</dbReference>
<dbReference type="OrthoDB" id="9807630at2"/>
<accession>A0A066RQF6</accession>
<dbReference type="SUPFAM" id="SSF56784">
    <property type="entry name" value="HAD-like"/>
    <property type="match status" value="1"/>
</dbReference>
<sequence>MNLLLVDVDGALVNAQGIDMRCFLQAIEEVLHITLDKSRYQEKGGTDSAMLDEILRQFPVETSRSIVHRQVEQKYLEYLADSLTSLPEGTVISKGAREFLEQMGSRQDTHVAITSSGWAAVSRMKLKAVGIDVSKMTFASSSDAPSRTEIMALAAFRAKQDSGMTFQRRVVFAEGEWNQRASQELGYDFVAVGKKLSHHTHIPSLSYYQAALSRLNMAEPL</sequence>